<dbReference type="GO" id="GO:0017148">
    <property type="term" value="P:negative regulation of translation"/>
    <property type="evidence" value="ECO:0007669"/>
    <property type="project" value="UniProtKB-UniRule"/>
</dbReference>
<keyword evidence="4" id="KW-1185">Reference proteome</keyword>
<dbReference type="AlphaFoldDB" id="A0A4P7BVW5"/>
<comment type="subcellular location">
    <subcellularLocation>
        <location evidence="2">Cytoplasm</location>
    </subcellularLocation>
</comment>
<dbReference type="GO" id="GO:0043023">
    <property type="term" value="F:ribosomal large subunit binding"/>
    <property type="evidence" value="ECO:0007669"/>
    <property type="project" value="TreeGrafter"/>
</dbReference>
<dbReference type="GO" id="GO:0005737">
    <property type="term" value="C:cytoplasm"/>
    <property type="evidence" value="ECO:0007669"/>
    <property type="project" value="UniProtKB-SubCell"/>
</dbReference>
<dbReference type="PANTHER" id="PTHR21043:SF0">
    <property type="entry name" value="MITOCHONDRIAL ASSEMBLY OF RIBOSOMAL LARGE SUBUNIT PROTEIN 1"/>
    <property type="match status" value="1"/>
</dbReference>
<dbReference type="Gene3D" id="3.30.460.10">
    <property type="entry name" value="Beta Polymerase, domain 2"/>
    <property type="match status" value="1"/>
</dbReference>
<dbReference type="GO" id="GO:0042256">
    <property type="term" value="P:cytosolic ribosome assembly"/>
    <property type="evidence" value="ECO:0007669"/>
    <property type="project" value="UniProtKB-UniRule"/>
</dbReference>
<dbReference type="RefSeq" id="WP_134356344.1">
    <property type="nucleotide sequence ID" value="NZ_CP038033.1"/>
</dbReference>
<dbReference type="HAMAP" id="MF_01477">
    <property type="entry name" value="Iojap_RsfS"/>
    <property type="match status" value="1"/>
</dbReference>
<comment type="subunit">
    <text evidence="2">Interacts with ribosomal protein uL14 (rplN).</text>
</comment>
<dbReference type="SUPFAM" id="SSF81301">
    <property type="entry name" value="Nucleotidyltransferase"/>
    <property type="match status" value="1"/>
</dbReference>
<gene>
    <name evidence="2 3" type="primary">rsfS</name>
    <name evidence="3" type="ORF">E3U44_01495</name>
</gene>
<dbReference type="Pfam" id="PF02410">
    <property type="entry name" value="RsfS"/>
    <property type="match status" value="1"/>
</dbReference>
<proteinExistence type="inferred from homology"/>
<keyword evidence="2" id="KW-0963">Cytoplasm</keyword>
<sequence>MSAVELKELVVTALEALKGRDIQVLDVRDLTDVVDYMVVASGASNRQVKALANEVVERCKAAGYRPLGVEGELHGEWVLVDMGDVVAHIMLPQVRAFYNLEKLWNVSPSPGVKEQQ</sequence>
<dbReference type="InterPro" id="IPR004394">
    <property type="entry name" value="Iojap/RsfS/C7orf30"/>
</dbReference>
<comment type="similarity">
    <text evidence="1 2">Belongs to the Iojap/RsfS family.</text>
</comment>
<dbReference type="PANTHER" id="PTHR21043">
    <property type="entry name" value="IOJAP SUPERFAMILY ORTHOLOG"/>
    <property type="match status" value="1"/>
</dbReference>
<keyword evidence="2" id="KW-0810">Translation regulation</keyword>
<evidence type="ECO:0000256" key="1">
    <source>
        <dbReference type="ARBA" id="ARBA00010574"/>
    </source>
</evidence>
<comment type="function">
    <text evidence="2">Functions as a ribosomal silencing factor. Interacts with ribosomal protein uL14 (rplN), blocking formation of intersubunit bridge B8. Prevents association of the 30S and 50S ribosomal subunits and the formation of functional ribosomes, thus repressing translation.</text>
</comment>
<evidence type="ECO:0000256" key="2">
    <source>
        <dbReference type="HAMAP-Rule" id="MF_01477"/>
    </source>
</evidence>
<dbReference type="KEGG" id="nwr:E3U44_01495"/>
<protein>
    <recommendedName>
        <fullName evidence="2">Ribosomal silencing factor RsfS</fullName>
    </recommendedName>
</protein>
<dbReference type="OrthoDB" id="9793681at2"/>
<dbReference type="InterPro" id="IPR043519">
    <property type="entry name" value="NT_sf"/>
</dbReference>
<evidence type="ECO:0000313" key="4">
    <source>
        <dbReference type="Proteomes" id="UP000294325"/>
    </source>
</evidence>
<accession>A0A4P7BVW5</accession>
<dbReference type="EMBL" id="CP038033">
    <property type="protein sequence ID" value="QBQ53329.1"/>
    <property type="molecule type" value="Genomic_DNA"/>
</dbReference>
<dbReference type="GO" id="GO:0090071">
    <property type="term" value="P:negative regulation of ribosome biogenesis"/>
    <property type="evidence" value="ECO:0007669"/>
    <property type="project" value="UniProtKB-UniRule"/>
</dbReference>
<organism evidence="3 4">
    <name type="scientific">Nitrosococcus wardiae</name>
    <dbReference type="NCBI Taxonomy" id="1814290"/>
    <lineage>
        <taxon>Bacteria</taxon>
        <taxon>Pseudomonadati</taxon>
        <taxon>Pseudomonadota</taxon>
        <taxon>Gammaproteobacteria</taxon>
        <taxon>Chromatiales</taxon>
        <taxon>Chromatiaceae</taxon>
        <taxon>Nitrosococcus</taxon>
    </lineage>
</organism>
<keyword evidence="2" id="KW-0678">Repressor</keyword>
<name>A0A4P7BVW5_9GAMM</name>
<reference evidence="3 4" key="1">
    <citation type="submission" date="2019-03" db="EMBL/GenBank/DDBJ databases">
        <title>The genome sequence of Nitrosococcus wardiae strain D1FHST reveals the archetypal metabolic capacity of ammonia-oxidizing Gammaproteobacteria.</title>
        <authorList>
            <person name="Wang L."/>
            <person name="Lim C.K."/>
            <person name="Hanson T.E."/>
            <person name="Dang H."/>
            <person name="Klotz M.G."/>
        </authorList>
    </citation>
    <scope>NUCLEOTIDE SEQUENCE [LARGE SCALE GENOMIC DNA]</scope>
    <source>
        <strain evidence="3 4">D1FHS</strain>
    </source>
</reference>
<evidence type="ECO:0000313" key="3">
    <source>
        <dbReference type="EMBL" id="QBQ53329.1"/>
    </source>
</evidence>
<dbReference type="Proteomes" id="UP000294325">
    <property type="component" value="Chromosome"/>
</dbReference>
<dbReference type="NCBIfam" id="TIGR00090">
    <property type="entry name" value="rsfS_iojap_ybeB"/>
    <property type="match status" value="1"/>
</dbReference>